<protein>
    <submittedName>
        <fullName evidence="4">2,3-dihydro-2,3-dihydroxybenzoate dehydrogenase</fullName>
        <ecNumber evidence="4">1.1.1.100</ecNumber>
    </submittedName>
</protein>
<dbReference type="InterPro" id="IPR036291">
    <property type="entry name" value="NAD(P)-bd_dom_sf"/>
</dbReference>
<name>A0A378F9P9_KLEPN</name>
<dbReference type="PANTHER" id="PTHR48107:SF7">
    <property type="entry name" value="RE15974P"/>
    <property type="match status" value="1"/>
</dbReference>
<sequence length="109" mass="11273">MQIDLTGKKALVTGASRGLGRAIALSLARAGADVVITYEKSVDKAQAVADEIKALGRYGEAVQADSASRAGDSGCRHPCGPVPRRAGHSGQQRRNSPRRSTGIHDAGGH</sequence>
<dbReference type="SUPFAM" id="SSF51735">
    <property type="entry name" value="NAD(P)-binding Rossmann-fold domains"/>
    <property type="match status" value="1"/>
</dbReference>
<dbReference type="Proteomes" id="UP000255167">
    <property type="component" value="Unassembled WGS sequence"/>
</dbReference>
<accession>A0A378F9P9</accession>
<feature type="region of interest" description="Disordered" evidence="3">
    <location>
        <begin position="65"/>
        <end position="109"/>
    </location>
</feature>
<gene>
    <name evidence="4" type="primary">fabG_6</name>
    <name evidence="4" type="ORF">NCTC9617_02268</name>
</gene>
<dbReference type="EC" id="1.1.1.100" evidence="4"/>
<dbReference type="EMBL" id="UGNC01000004">
    <property type="protein sequence ID" value="STW40724.1"/>
    <property type="molecule type" value="Genomic_DNA"/>
</dbReference>
<dbReference type="PANTHER" id="PTHR48107">
    <property type="entry name" value="NADPH-DEPENDENT ALDEHYDE REDUCTASE-LIKE PROTEIN, CHLOROPLASTIC-RELATED"/>
    <property type="match status" value="1"/>
</dbReference>
<comment type="similarity">
    <text evidence="1">Belongs to the short-chain dehydrogenases/reductases (SDR) family.</text>
</comment>
<evidence type="ECO:0000256" key="1">
    <source>
        <dbReference type="ARBA" id="ARBA00006484"/>
    </source>
</evidence>
<evidence type="ECO:0000256" key="2">
    <source>
        <dbReference type="ARBA" id="ARBA00023002"/>
    </source>
</evidence>
<evidence type="ECO:0000256" key="3">
    <source>
        <dbReference type="SAM" id="MobiDB-lite"/>
    </source>
</evidence>
<reference evidence="4 5" key="1">
    <citation type="submission" date="2018-06" db="EMBL/GenBank/DDBJ databases">
        <authorList>
            <consortium name="Pathogen Informatics"/>
            <person name="Doyle S."/>
        </authorList>
    </citation>
    <scope>NUCLEOTIDE SEQUENCE [LARGE SCALE GENOMIC DNA]</scope>
    <source>
        <strain evidence="4 5">NCTC9617</strain>
    </source>
</reference>
<keyword evidence="2 4" id="KW-0560">Oxidoreductase</keyword>
<dbReference type="GO" id="GO:0004316">
    <property type="term" value="F:3-oxoacyl-[acyl-carrier-protein] reductase (NADPH) activity"/>
    <property type="evidence" value="ECO:0007669"/>
    <property type="project" value="UniProtKB-EC"/>
</dbReference>
<organism evidence="4 5">
    <name type="scientific">Klebsiella pneumoniae</name>
    <dbReference type="NCBI Taxonomy" id="573"/>
    <lineage>
        <taxon>Bacteria</taxon>
        <taxon>Pseudomonadati</taxon>
        <taxon>Pseudomonadota</taxon>
        <taxon>Gammaproteobacteria</taxon>
        <taxon>Enterobacterales</taxon>
        <taxon>Enterobacteriaceae</taxon>
        <taxon>Klebsiella/Raoultella group</taxon>
        <taxon>Klebsiella</taxon>
        <taxon>Klebsiella pneumoniae complex</taxon>
    </lineage>
</organism>
<proteinExistence type="inferred from homology"/>
<dbReference type="Pfam" id="PF00106">
    <property type="entry name" value="adh_short"/>
    <property type="match status" value="1"/>
</dbReference>
<dbReference type="InterPro" id="IPR002347">
    <property type="entry name" value="SDR_fam"/>
</dbReference>
<evidence type="ECO:0000313" key="5">
    <source>
        <dbReference type="Proteomes" id="UP000255167"/>
    </source>
</evidence>
<evidence type="ECO:0000313" key="4">
    <source>
        <dbReference type="EMBL" id="STW40724.1"/>
    </source>
</evidence>
<dbReference type="Gene3D" id="3.40.50.720">
    <property type="entry name" value="NAD(P)-binding Rossmann-like Domain"/>
    <property type="match status" value="1"/>
</dbReference>
<dbReference type="AlphaFoldDB" id="A0A378F9P9"/>